<feature type="region of interest" description="Disordered" evidence="1">
    <location>
        <begin position="96"/>
        <end position="136"/>
    </location>
</feature>
<evidence type="ECO:0000256" key="1">
    <source>
        <dbReference type="SAM" id="MobiDB-lite"/>
    </source>
</evidence>
<evidence type="ECO:0000313" key="2">
    <source>
        <dbReference type="EMBL" id="EAS28119.2"/>
    </source>
</evidence>
<proteinExistence type="predicted"/>
<dbReference type="OMA" id="QSVPDWF"/>
<reference evidence="3" key="1">
    <citation type="journal article" date="2009" name="Genome Res.">
        <title>Comparative genomic analyses of the human fungal pathogens Coccidioides and their relatives.</title>
        <authorList>
            <person name="Sharpton T.J."/>
            <person name="Stajich J.E."/>
            <person name="Rounsley S.D."/>
            <person name="Gardner M.J."/>
            <person name="Wortman J.R."/>
            <person name="Jordar V.S."/>
            <person name="Maiti R."/>
            <person name="Kodira C.D."/>
            <person name="Neafsey D.E."/>
            <person name="Zeng Q."/>
            <person name="Hung C.-Y."/>
            <person name="McMahan C."/>
            <person name="Muszewska A."/>
            <person name="Grynberg M."/>
            <person name="Mandel M.A."/>
            <person name="Kellner E.M."/>
            <person name="Barker B.M."/>
            <person name="Galgiani J.N."/>
            <person name="Orbach M.J."/>
            <person name="Kirkland T.N."/>
            <person name="Cole G.T."/>
            <person name="Henn M.R."/>
            <person name="Birren B.W."/>
            <person name="Taylor J.W."/>
        </authorList>
    </citation>
    <scope>NUCLEOTIDE SEQUENCE [LARGE SCALE GENOMIC DNA]</scope>
    <source>
        <strain evidence="3">RS</strain>
    </source>
</reference>
<keyword evidence="3" id="KW-1185">Reference proteome</keyword>
<dbReference type="Proteomes" id="UP000001261">
    <property type="component" value="Unassembled WGS sequence"/>
</dbReference>
<dbReference type="OrthoDB" id="202825at2759"/>
<dbReference type="EMBL" id="GG704915">
    <property type="protein sequence ID" value="EAS28119.2"/>
    <property type="molecule type" value="Genomic_DNA"/>
</dbReference>
<dbReference type="KEGG" id="cim:CIMG_09323"/>
<gene>
    <name evidence="2" type="ORF">CIMG_09323</name>
</gene>
<name>A0A0E1RVW8_COCIM</name>
<evidence type="ECO:0000313" key="3">
    <source>
        <dbReference type="Proteomes" id="UP000001261"/>
    </source>
</evidence>
<dbReference type="VEuPathDB" id="FungiDB:CIMG_09323"/>
<dbReference type="GeneID" id="4559072"/>
<organism evidence="2 3">
    <name type="scientific">Coccidioides immitis (strain RS)</name>
    <name type="common">Valley fever fungus</name>
    <dbReference type="NCBI Taxonomy" id="246410"/>
    <lineage>
        <taxon>Eukaryota</taxon>
        <taxon>Fungi</taxon>
        <taxon>Dikarya</taxon>
        <taxon>Ascomycota</taxon>
        <taxon>Pezizomycotina</taxon>
        <taxon>Eurotiomycetes</taxon>
        <taxon>Eurotiomycetidae</taxon>
        <taxon>Onygenales</taxon>
        <taxon>Onygenaceae</taxon>
        <taxon>Coccidioides</taxon>
    </lineage>
</organism>
<dbReference type="AlphaFoldDB" id="A0A0E1RVW8"/>
<reference evidence="3" key="2">
    <citation type="journal article" date="2010" name="Genome Res.">
        <title>Population genomic sequencing of Coccidioides fungi reveals recent hybridization and transposon control.</title>
        <authorList>
            <person name="Neafsey D.E."/>
            <person name="Barker B.M."/>
            <person name="Sharpton T.J."/>
            <person name="Stajich J.E."/>
            <person name="Park D.J."/>
            <person name="Whiston E."/>
            <person name="Hung C.-Y."/>
            <person name="McMahan C."/>
            <person name="White J."/>
            <person name="Sykes S."/>
            <person name="Heiman D."/>
            <person name="Young S."/>
            <person name="Zeng Q."/>
            <person name="Abouelleil A."/>
            <person name="Aftuck L."/>
            <person name="Bessette D."/>
            <person name="Brown A."/>
            <person name="FitzGerald M."/>
            <person name="Lui A."/>
            <person name="Macdonald J.P."/>
            <person name="Priest M."/>
            <person name="Orbach M.J."/>
            <person name="Galgiani J.N."/>
            <person name="Kirkland T.N."/>
            <person name="Cole G.T."/>
            <person name="Birren B.W."/>
            <person name="Henn M.R."/>
            <person name="Taylor J.W."/>
            <person name="Rounsley S.D."/>
        </authorList>
    </citation>
    <scope>GENOME REANNOTATION</scope>
    <source>
        <strain evidence="3">RS</strain>
    </source>
</reference>
<dbReference type="RefSeq" id="XP_001239702.2">
    <property type="nucleotide sequence ID" value="XM_001239701.2"/>
</dbReference>
<accession>A0A0E1RVW8</accession>
<protein>
    <submittedName>
        <fullName evidence="2">Uncharacterized protein</fullName>
    </submittedName>
</protein>
<dbReference type="InParanoid" id="A0A0E1RVW8"/>
<sequence length="536" mass="59884">MAASPYPGEPSPPSQAQLALAIAIVKSKPPHTTIKDYILRIRNYIKTGQRERDESSQKYHLDSTAFWREAYEKSEAAQSRLLDRIYELEQRNGASALNVEPESGSKAPLRKRKTNGSPGSIALRPPKRSKTTADEKINISKANSKFAASELGIAAGFPENATTPFLRRVHTLRKLLHRRSEPELLVTTCADICANVEQLIRLSIGPNRTKTMNSDNSSHIRSQNPGLLDILIVFEQCYPLLLQALRKVAGKDKVKNNKGIIHYHLVHLFQFILLQLHQHVLAKAKAISNLGKVSTKKGRQVPRTKTTNPLGQPLAQLSREDSQTLDSISRVLATMILSINTSRYKQIDLLEGFLFILLEHIGQMLGLVVFKELRSNSDLRTCPSKLPLPGPLAKEPTSRIEPTTLEHAAVLQSYHLIWIFEQALSTLDRCGDHLKSGVRSCNITSTTSPFLGHTKKKLQNTLLRGVFGEDDAKFQDSLKLPRPVVQSRGMNGSADNIESSGENNGDWFIQELWRLLGWNTLMDNREQSTTFDSSQA</sequence>